<name>A0A5C3QD52_9AGAR</name>
<dbReference type="Gene3D" id="3.40.50.1820">
    <property type="entry name" value="alpha/beta hydrolase"/>
    <property type="match status" value="1"/>
</dbReference>
<dbReference type="Proteomes" id="UP000305067">
    <property type="component" value="Unassembled WGS sequence"/>
</dbReference>
<dbReference type="STRING" id="1884261.A0A5C3QD52"/>
<dbReference type="InterPro" id="IPR029058">
    <property type="entry name" value="AB_hydrolase_fold"/>
</dbReference>
<protein>
    <submittedName>
        <fullName evidence="1">Uncharacterized protein</fullName>
    </submittedName>
</protein>
<evidence type="ECO:0000313" key="1">
    <source>
        <dbReference type="EMBL" id="TFK98098.1"/>
    </source>
</evidence>
<dbReference type="AlphaFoldDB" id="A0A5C3QD52"/>
<dbReference type="EMBL" id="ML178842">
    <property type="protein sequence ID" value="TFK98098.1"/>
    <property type="molecule type" value="Genomic_DNA"/>
</dbReference>
<keyword evidence="2" id="KW-1185">Reference proteome</keyword>
<sequence>MSSIVDWKLSWAVRTSDKLSLRSKDSAVGSPYGTGNDTFGLSTGYKRWFSIFGDKDCQAGRRNLNRVASKTNDAPSWGYLFTDPHEDPSFGVAHGVEVSYLYSDWLRTGLAATLGVPKNLTGAFDLGEIMQSYRFPPVGL</sequence>
<proteinExistence type="predicted"/>
<accession>A0A5C3QD52</accession>
<gene>
    <name evidence="1" type="ORF">BDV98DRAFT_596106</name>
</gene>
<evidence type="ECO:0000313" key="2">
    <source>
        <dbReference type="Proteomes" id="UP000305067"/>
    </source>
</evidence>
<dbReference type="OrthoDB" id="3065494at2759"/>
<organism evidence="1 2">
    <name type="scientific">Pterulicium gracile</name>
    <dbReference type="NCBI Taxonomy" id="1884261"/>
    <lineage>
        <taxon>Eukaryota</taxon>
        <taxon>Fungi</taxon>
        <taxon>Dikarya</taxon>
        <taxon>Basidiomycota</taxon>
        <taxon>Agaricomycotina</taxon>
        <taxon>Agaricomycetes</taxon>
        <taxon>Agaricomycetidae</taxon>
        <taxon>Agaricales</taxon>
        <taxon>Pleurotineae</taxon>
        <taxon>Pterulaceae</taxon>
        <taxon>Pterulicium</taxon>
    </lineage>
</organism>
<reference evidence="1 2" key="1">
    <citation type="journal article" date="2019" name="Nat. Ecol. Evol.">
        <title>Megaphylogeny resolves global patterns of mushroom evolution.</title>
        <authorList>
            <person name="Varga T."/>
            <person name="Krizsan K."/>
            <person name="Foldi C."/>
            <person name="Dima B."/>
            <person name="Sanchez-Garcia M."/>
            <person name="Sanchez-Ramirez S."/>
            <person name="Szollosi G.J."/>
            <person name="Szarkandi J.G."/>
            <person name="Papp V."/>
            <person name="Albert L."/>
            <person name="Andreopoulos W."/>
            <person name="Angelini C."/>
            <person name="Antonin V."/>
            <person name="Barry K.W."/>
            <person name="Bougher N.L."/>
            <person name="Buchanan P."/>
            <person name="Buyck B."/>
            <person name="Bense V."/>
            <person name="Catcheside P."/>
            <person name="Chovatia M."/>
            <person name="Cooper J."/>
            <person name="Damon W."/>
            <person name="Desjardin D."/>
            <person name="Finy P."/>
            <person name="Geml J."/>
            <person name="Haridas S."/>
            <person name="Hughes K."/>
            <person name="Justo A."/>
            <person name="Karasinski D."/>
            <person name="Kautmanova I."/>
            <person name="Kiss B."/>
            <person name="Kocsube S."/>
            <person name="Kotiranta H."/>
            <person name="LaButti K.M."/>
            <person name="Lechner B.E."/>
            <person name="Liimatainen K."/>
            <person name="Lipzen A."/>
            <person name="Lukacs Z."/>
            <person name="Mihaltcheva S."/>
            <person name="Morgado L.N."/>
            <person name="Niskanen T."/>
            <person name="Noordeloos M.E."/>
            <person name="Ohm R.A."/>
            <person name="Ortiz-Santana B."/>
            <person name="Ovrebo C."/>
            <person name="Racz N."/>
            <person name="Riley R."/>
            <person name="Savchenko A."/>
            <person name="Shiryaev A."/>
            <person name="Soop K."/>
            <person name="Spirin V."/>
            <person name="Szebenyi C."/>
            <person name="Tomsovsky M."/>
            <person name="Tulloss R.E."/>
            <person name="Uehling J."/>
            <person name="Grigoriev I.V."/>
            <person name="Vagvolgyi C."/>
            <person name="Papp T."/>
            <person name="Martin F.M."/>
            <person name="Miettinen O."/>
            <person name="Hibbett D.S."/>
            <person name="Nagy L.G."/>
        </authorList>
    </citation>
    <scope>NUCLEOTIDE SEQUENCE [LARGE SCALE GENOMIC DNA]</scope>
    <source>
        <strain evidence="1 2">CBS 309.79</strain>
    </source>
</reference>